<protein>
    <submittedName>
        <fullName evidence="1">Uncharacterized protein</fullName>
    </submittedName>
</protein>
<name>A0A1K2HXT4_9HYPH</name>
<sequence>MCPKCAIFCTRFGTCKQLTAAIQAWSRGSPVRSRACRPCAVGRRTRREMSGLPLAFGRRPLDRVTDKRLPIHHVRCSPLLRPRSPARLGAAPLARSPDVIWRSRINRAAGHDPDLAGDGYPARGRPHMARNRHYFNRVVDGIGRVDNGYGCTGSGSPARPAARDRSCGAARSAAVAGPCRLGRSRMASDRCNDAVRYGGSGADSAEPSIAP</sequence>
<keyword evidence="2" id="KW-1185">Reference proteome</keyword>
<evidence type="ECO:0000313" key="1">
    <source>
        <dbReference type="EMBL" id="SFZ84518.1"/>
    </source>
</evidence>
<gene>
    <name evidence="1" type="ORF">SAMN02983003_2058</name>
</gene>
<proteinExistence type="predicted"/>
<dbReference type="AlphaFoldDB" id="A0A1K2HXT4"/>
<dbReference type="EMBL" id="FPKU01000002">
    <property type="protein sequence ID" value="SFZ84518.1"/>
    <property type="molecule type" value="Genomic_DNA"/>
</dbReference>
<reference evidence="1 2" key="1">
    <citation type="submission" date="2016-11" db="EMBL/GenBank/DDBJ databases">
        <authorList>
            <person name="Jaros S."/>
            <person name="Januszkiewicz K."/>
            <person name="Wedrychowicz H."/>
        </authorList>
    </citation>
    <scope>NUCLEOTIDE SEQUENCE [LARGE SCALE GENOMIC DNA]</scope>
    <source>
        <strain evidence="1 2">ATCC 23634</strain>
    </source>
</reference>
<organism evidence="1 2">
    <name type="scientific">Devosia enhydra</name>
    <dbReference type="NCBI Taxonomy" id="665118"/>
    <lineage>
        <taxon>Bacteria</taxon>
        <taxon>Pseudomonadati</taxon>
        <taxon>Pseudomonadota</taxon>
        <taxon>Alphaproteobacteria</taxon>
        <taxon>Hyphomicrobiales</taxon>
        <taxon>Devosiaceae</taxon>
        <taxon>Devosia</taxon>
    </lineage>
</organism>
<dbReference type="Proteomes" id="UP000183447">
    <property type="component" value="Unassembled WGS sequence"/>
</dbReference>
<evidence type="ECO:0000313" key="2">
    <source>
        <dbReference type="Proteomes" id="UP000183447"/>
    </source>
</evidence>
<accession>A0A1K2HXT4</accession>